<proteinExistence type="predicted"/>
<dbReference type="Proteomes" id="UP000037315">
    <property type="component" value="Unassembled WGS sequence"/>
</dbReference>
<dbReference type="PATRIC" id="fig|1656095.3.peg.4607"/>
<keyword evidence="3" id="KW-1185">Reference proteome</keyword>
<evidence type="ECO:0000256" key="1">
    <source>
        <dbReference type="SAM" id="MobiDB-lite"/>
    </source>
</evidence>
<sequence length="84" mass="9180">MTAASRARTDRDPTHWQGGRLLLTGEKPATPEDDDALQQLMSGNTATRETRCGFDADSEAGQRRLALIREAAGRISQGRKGVRQ</sequence>
<dbReference type="EMBL" id="LFEJ01000017">
    <property type="protein sequence ID" value="KMV34083.1"/>
    <property type="molecule type" value="Genomic_DNA"/>
</dbReference>
<gene>
    <name evidence="2" type="ORF">ACH50_13665</name>
</gene>
<evidence type="ECO:0000313" key="2">
    <source>
        <dbReference type="EMBL" id="KMV34083.1"/>
    </source>
</evidence>
<feature type="region of interest" description="Disordered" evidence="1">
    <location>
        <begin position="1"/>
        <end position="33"/>
    </location>
</feature>
<dbReference type="RefSeq" id="WP_048888176.1">
    <property type="nucleotide sequence ID" value="NZ_LFEJ01000017.1"/>
</dbReference>
<organism evidence="2 3">
    <name type="scientific">Franconibacter pulveris</name>
    <dbReference type="NCBI Taxonomy" id="435910"/>
    <lineage>
        <taxon>Bacteria</taxon>
        <taxon>Pseudomonadati</taxon>
        <taxon>Pseudomonadota</taxon>
        <taxon>Gammaproteobacteria</taxon>
        <taxon>Enterobacterales</taxon>
        <taxon>Enterobacteriaceae</taxon>
        <taxon>Franconibacter</taxon>
    </lineage>
</organism>
<accession>A0A0J8VKU4</accession>
<name>A0A0J8VKU4_9ENTR</name>
<dbReference type="AlphaFoldDB" id="A0A0J8VKU4"/>
<comment type="caution">
    <text evidence="2">The sequence shown here is derived from an EMBL/GenBank/DDBJ whole genome shotgun (WGS) entry which is preliminary data.</text>
</comment>
<reference evidence="2 3" key="1">
    <citation type="submission" date="2015-06" db="EMBL/GenBank/DDBJ databases">
        <title>Genome sequencing of Cronobacter sp. strain DJ34 isolated from petroleum contaminated sludge of Duliajan Oil Fields, Assam, India.</title>
        <authorList>
            <person name="Pal S."/>
            <person name="Banerjee T.D."/>
            <person name="Roy A."/>
            <person name="Sar P."/>
            <person name="Kazy S.K."/>
        </authorList>
    </citation>
    <scope>NUCLEOTIDE SEQUENCE [LARGE SCALE GENOMIC DNA]</scope>
    <source>
        <strain evidence="2 3">DJ34</strain>
    </source>
</reference>
<protein>
    <submittedName>
        <fullName evidence="2">Uncharacterized protein</fullName>
    </submittedName>
</protein>
<evidence type="ECO:0000313" key="3">
    <source>
        <dbReference type="Proteomes" id="UP000037315"/>
    </source>
</evidence>